<keyword evidence="5" id="KW-0963">Cytoplasm</keyword>
<evidence type="ECO:0000256" key="9">
    <source>
        <dbReference type="ARBA" id="ARBA00022917"/>
    </source>
</evidence>
<dbReference type="EMBL" id="BAABCB010000007">
    <property type="protein sequence ID" value="GAA4241888.1"/>
    <property type="molecule type" value="Genomic_DNA"/>
</dbReference>
<evidence type="ECO:0000256" key="12">
    <source>
        <dbReference type="ARBA" id="ARBA00047929"/>
    </source>
</evidence>
<evidence type="ECO:0000256" key="4">
    <source>
        <dbReference type="ARBA" id="ARBA00012840"/>
    </source>
</evidence>
<dbReference type="InterPro" id="IPR042103">
    <property type="entry name" value="SerRS_1_N_sf"/>
</dbReference>
<evidence type="ECO:0000313" key="16">
    <source>
        <dbReference type="EMBL" id="GAA4241888.1"/>
    </source>
</evidence>
<evidence type="ECO:0000256" key="13">
    <source>
        <dbReference type="ARBA" id="ARBA00048823"/>
    </source>
</evidence>
<dbReference type="EC" id="6.1.1.11" evidence="4 14"/>
<dbReference type="InterPro" id="IPR006195">
    <property type="entry name" value="aa-tRNA-synth_II"/>
</dbReference>
<organism evidence="16 17">
    <name type="scientific">Winogradskyella damuponensis</name>
    <dbReference type="NCBI Taxonomy" id="943939"/>
    <lineage>
        <taxon>Bacteria</taxon>
        <taxon>Pseudomonadati</taxon>
        <taxon>Bacteroidota</taxon>
        <taxon>Flavobacteriia</taxon>
        <taxon>Flavobacteriales</taxon>
        <taxon>Flavobacteriaceae</taxon>
        <taxon>Winogradskyella</taxon>
    </lineage>
</organism>
<dbReference type="SUPFAM" id="SSF55681">
    <property type="entry name" value="Class II aaRS and biotin synthetases"/>
    <property type="match status" value="1"/>
</dbReference>
<evidence type="ECO:0000256" key="8">
    <source>
        <dbReference type="ARBA" id="ARBA00022840"/>
    </source>
</evidence>
<comment type="caution">
    <text evidence="16">The sequence shown here is derived from an EMBL/GenBank/DDBJ whole genome shotgun (WGS) entry which is preliminary data.</text>
</comment>
<evidence type="ECO:0000256" key="2">
    <source>
        <dbReference type="ARBA" id="ARBA00005045"/>
    </source>
</evidence>
<dbReference type="InterPro" id="IPR002317">
    <property type="entry name" value="Ser-tRNA-ligase_type_1"/>
</dbReference>
<evidence type="ECO:0000256" key="3">
    <source>
        <dbReference type="ARBA" id="ARBA00010728"/>
    </source>
</evidence>
<dbReference type="PROSITE" id="PS50862">
    <property type="entry name" value="AA_TRNA_LIGASE_II"/>
    <property type="match status" value="1"/>
</dbReference>
<evidence type="ECO:0000256" key="10">
    <source>
        <dbReference type="ARBA" id="ARBA00023146"/>
    </source>
</evidence>
<keyword evidence="8" id="KW-0067">ATP-binding</keyword>
<feature type="domain" description="Aminoacyl-transfer RNA synthetases class-II family profile" evidence="15">
    <location>
        <begin position="138"/>
        <end position="415"/>
    </location>
</feature>
<keyword evidence="7" id="KW-0547">Nucleotide-binding</keyword>
<dbReference type="InterPro" id="IPR045864">
    <property type="entry name" value="aa-tRNA-synth_II/BPL/LPL"/>
</dbReference>
<dbReference type="PIRSF" id="PIRSF001529">
    <property type="entry name" value="Ser-tRNA-synth_IIa"/>
    <property type="match status" value="1"/>
</dbReference>
<evidence type="ECO:0000256" key="11">
    <source>
        <dbReference type="ARBA" id="ARBA00039158"/>
    </source>
</evidence>
<dbReference type="Pfam" id="PF02403">
    <property type="entry name" value="Seryl_tRNA_N"/>
    <property type="match status" value="1"/>
</dbReference>
<evidence type="ECO:0000256" key="14">
    <source>
        <dbReference type="NCBIfam" id="TIGR00414"/>
    </source>
</evidence>
<dbReference type="PANTHER" id="PTHR43697:SF1">
    <property type="entry name" value="SERINE--TRNA LIGASE"/>
    <property type="match status" value="1"/>
</dbReference>
<dbReference type="Proteomes" id="UP001501682">
    <property type="component" value="Unassembled WGS sequence"/>
</dbReference>
<comment type="catalytic activity">
    <reaction evidence="12">
        <text>tRNA(Sec) + L-serine + ATP = L-seryl-tRNA(Sec) + AMP + diphosphate + H(+)</text>
        <dbReference type="Rhea" id="RHEA:42580"/>
        <dbReference type="Rhea" id="RHEA-COMP:9742"/>
        <dbReference type="Rhea" id="RHEA-COMP:10128"/>
        <dbReference type="ChEBI" id="CHEBI:15378"/>
        <dbReference type="ChEBI" id="CHEBI:30616"/>
        <dbReference type="ChEBI" id="CHEBI:33019"/>
        <dbReference type="ChEBI" id="CHEBI:33384"/>
        <dbReference type="ChEBI" id="CHEBI:78442"/>
        <dbReference type="ChEBI" id="CHEBI:78533"/>
        <dbReference type="ChEBI" id="CHEBI:456215"/>
        <dbReference type="EC" id="6.1.1.11"/>
    </reaction>
</comment>
<keyword evidence="17" id="KW-1185">Reference proteome</keyword>
<keyword evidence="6 16" id="KW-0436">Ligase</keyword>
<sequence length="423" mass="47371">MLQVAFIKENKEDIIARLAKRNIDATEMINEAIALDEDRKALQTSLDNTKAESNALSKEIGNLFKSGETQKANLLKEKTTQLKESTKNFEQELNDKANALAELLYKIPNVPNPIVPAGNTDEDNEETFREGDIPKLHDGALPHWELAKKYNIIDFELGNKITGAGFPVYIGKGARLQRALIAYFLDKNTEAGYTEYQVPHLVNEASGFGTGQLPDKEGQMYHVTLDNLYLIPTAEVPATNIFRDTLLNESDLPISITGYTPCFRREAGSYGAHVRGLNRLHQFDKVEILRVEHPDNSYKALDSMVNHVKGILQDLKLPYRILRLCGGDLGFTSALTYDFEVFSTAQDRWLEVSSVSNFETFQANRLKLRFKNSDGKNELCHTLNGSSLALPRILAGILENCQTENGIKIPEVLVPYTGFDMIS</sequence>
<comment type="similarity">
    <text evidence="3">Belongs to the class-II aminoacyl-tRNA synthetase family. Type-1 seryl-tRNA synthetase subfamily.</text>
</comment>
<comment type="catalytic activity">
    <reaction evidence="13">
        <text>tRNA(Ser) + L-serine + ATP = L-seryl-tRNA(Ser) + AMP + diphosphate + H(+)</text>
        <dbReference type="Rhea" id="RHEA:12292"/>
        <dbReference type="Rhea" id="RHEA-COMP:9669"/>
        <dbReference type="Rhea" id="RHEA-COMP:9703"/>
        <dbReference type="ChEBI" id="CHEBI:15378"/>
        <dbReference type="ChEBI" id="CHEBI:30616"/>
        <dbReference type="ChEBI" id="CHEBI:33019"/>
        <dbReference type="ChEBI" id="CHEBI:33384"/>
        <dbReference type="ChEBI" id="CHEBI:78442"/>
        <dbReference type="ChEBI" id="CHEBI:78533"/>
        <dbReference type="ChEBI" id="CHEBI:456215"/>
        <dbReference type="EC" id="6.1.1.11"/>
    </reaction>
</comment>
<reference evidence="17" key="1">
    <citation type="journal article" date="2019" name="Int. J. Syst. Evol. Microbiol.">
        <title>The Global Catalogue of Microorganisms (GCM) 10K type strain sequencing project: providing services to taxonomists for standard genome sequencing and annotation.</title>
        <authorList>
            <consortium name="The Broad Institute Genomics Platform"/>
            <consortium name="The Broad Institute Genome Sequencing Center for Infectious Disease"/>
            <person name="Wu L."/>
            <person name="Ma J."/>
        </authorList>
    </citation>
    <scope>NUCLEOTIDE SEQUENCE [LARGE SCALE GENOMIC DNA]</scope>
    <source>
        <strain evidence="17">JCM 17633</strain>
    </source>
</reference>
<comment type="subcellular location">
    <subcellularLocation>
        <location evidence="1">Cytoplasm</location>
    </subcellularLocation>
</comment>
<evidence type="ECO:0000313" key="17">
    <source>
        <dbReference type="Proteomes" id="UP001501682"/>
    </source>
</evidence>
<dbReference type="Pfam" id="PF00587">
    <property type="entry name" value="tRNA-synt_2b"/>
    <property type="match status" value="1"/>
</dbReference>
<name>A0ABP8CPS6_9FLAO</name>
<evidence type="ECO:0000259" key="15">
    <source>
        <dbReference type="PROSITE" id="PS50862"/>
    </source>
</evidence>
<dbReference type="Gene3D" id="1.10.287.40">
    <property type="entry name" value="Serine-tRNA synthetase, tRNA binding domain"/>
    <property type="match status" value="1"/>
</dbReference>
<dbReference type="Gene3D" id="3.30.930.10">
    <property type="entry name" value="Bira Bifunctional Protein, Domain 2"/>
    <property type="match status" value="1"/>
</dbReference>
<dbReference type="RefSeq" id="WP_344713024.1">
    <property type="nucleotide sequence ID" value="NZ_BAABCB010000007.1"/>
</dbReference>
<dbReference type="InterPro" id="IPR010978">
    <property type="entry name" value="tRNA-bd_arm"/>
</dbReference>
<proteinExistence type="inferred from homology"/>
<evidence type="ECO:0000256" key="6">
    <source>
        <dbReference type="ARBA" id="ARBA00022598"/>
    </source>
</evidence>
<gene>
    <name evidence="16" type="primary">serS</name>
    <name evidence="16" type="ORF">GCM10022292_10080</name>
</gene>
<dbReference type="GO" id="GO:0016874">
    <property type="term" value="F:ligase activity"/>
    <property type="evidence" value="ECO:0007669"/>
    <property type="project" value="UniProtKB-KW"/>
</dbReference>
<dbReference type="SUPFAM" id="SSF46589">
    <property type="entry name" value="tRNA-binding arm"/>
    <property type="match status" value="1"/>
</dbReference>
<evidence type="ECO:0000256" key="1">
    <source>
        <dbReference type="ARBA" id="ARBA00004496"/>
    </source>
</evidence>
<comment type="pathway">
    <text evidence="2">Aminoacyl-tRNA biosynthesis; selenocysteinyl-tRNA(Sec) biosynthesis; L-seryl-tRNA(Sec) from L-serine and tRNA(Sec): step 1/1.</text>
</comment>
<dbReference type="InterPro" id="IPR015866">
    <property type="entry name" value="Ser-tRNA-synth_1_N"/>
</dbReference>
<protein>
    <recommendedName>
        <fullName evidence="11 14">Serine--tRNA ligase</fullName>
        <ecNumber evidence="4 14">6.1.1.11</ecNumber>
    </recommendedName>
</protein>
<keyword evidence="9" id="KW-0648">Protein biosynthesis</keyword>
<evidence type="ECO:0000256" key="5">
    <source>
        <dbReference type="ARBA" id="ARBA00022490"/>
    </source>
</evidence>
<accession>A0ABP8CPS6</accession>
<evidence type="ECO:0000256" key="7">
    <source>
        <dbReference type="ARBA" id="ARBA00022741"/>
    </source>
</evidence>
<dbReference type="InterPro" id="IPR002314">
    <property type="entry name" value="aa-tRNA-synt_IIb"/>
</dbReference>
<keyword evidence="10" id="KW-0030">Aminoacyl-tRNA synthetase</keyword>
<dbReference type="PRINTS" id="PR00981">
    <property type="entry name" value="TRNASYNTHSER"/>
</dbReference>
<dbReference type="NCBIfam" id="TIGR00414">
    <property type="entry name" value="serS"/>
    <property type="match status" value="1"/>
</dbReference>
<dbReference type="PANTHER" id="PTHR43697">
    <property type="entry name" value="SERYL-TRNA SYNTHETASE"/>
    <property type="match status" value="1"/>
</dbReference>